<dbReference type="EMBL" id="VNHM01000022">
    <property type="protein sequence ID" value="TYO92799.1"/>
    <property type="molecule type" value="Genomic_DNA"/>
</dbReference>
<dbReference type="RefSeq" id="WP_166512736.1">
    <property type="nucleotide sequence ID" value="NZ_VNHM01000022.1"/>
</dbReference>
<protein>
    <recommendedName>
        <fullName evidence="3">DUF2922 family protein</fullName>
    </recommendedName>
</protein>
<gene>
    <name evidence="1" type="ORF">LX24_02806</name>
</gene>
<name>A0A5S4ZN07_9FIRM</name>
<sequence>MAKYLEMLFRNQAGQLVTISVIDPRPDITPGEVEAVMDTIIAQNIFTSPGGDLVAKVQARVIERSYTWYNVS</sequence>
<keyword evidence="2" id="KW-1185">Reference proteome</keyword>
<accession>A0A5S4ZN07</accession>
<evidence type="ECO:0000313" key="2">
    <source>
        <dbReference type="Proteomes" id="UP000323166"/>
    </source>
</evidence>
<dbReference type="InterPro" id="IPR021321">
    <property type="entry name" value="DUF2922"/>
</dbReference>
<evidence type="ECO:0000313" key="1">
    <source>
        <dbReference type="EMBL" id="TYO92799.1"/>
    </source>
</evidence>
<dbReference type="Pfam" id="PF11148">
    <property type="entry name" value="DUF2922"/>
    <property type="match status" value="1"/>
</dbReference>
<comment type="caution">
    <text evidence="1">The sequence shown here is derived from an EMBL/GenBank/DDBJ whole genome shotgun (WGS) entry which is preliminary data.</text>
</comment>
<dbReference type="Proteomes" id="UP000323166">
    <property type="component" value="Unassembled WGS sequence"/>
</dbReference>
<evidence type="ECO:0008006" key="3">
    <source>
        <dbReference type="Google" id="ProtNLM"/>
    </source>
</evidence>
<dbReference type="AlphaFoldDB" id="A0A5S4ZN07"/>
<organism evidence="1 2">
    <name type="scientific">Desulfallas thermosapovorans DSM 6562</name>
    <dbReference type="NCBI Taxonomy" id="1121431"/>
    <lineage>
        <taxon>Bacteria</taxon>
        <taxon>Bacillati</taxon>
        <taxon>Bacillota</taxon>
        <taxon>Clostridia</taxon>
        <taxon>Eubacteriales</taxon>
        <taxon>Desulfallaceae</taxon>
        <taxon>Desulfallas</taxon>
    </lineage>
</organism>
<reference evidence="1 2" key="1">
    <citation type="submission" date="2019-07" db="EMBL/GenBank/DDBJ databases">
        <title>Genomic Encyclopedia of Type Strains, Phase I: the one thousand microbial genomes (KMG-I) project.</title>
        <authorList>
            <person name="Kyrpides N."/>
        </authorList>
    </citation>
    <scope>NUCLEOTIDE SEQUENCE [LARGE SCALE GENOMIC DNA]</scope>
    <source>
        <strain evidence="1 2">DSM 6562</strain>
    </source>
</reference>
<proteinExistence type="predicted"/>